<keyword evidence="3 8" id="KW-0378">Hydrolase</keyword>
<dbReference type="STRING" id="88036.D8R5W0"/>
<feature type="domain" description="Glycoside hydrolase family 9" evidence="10">
    <location>
        <begin position="39"/>
        <end position="488"/>
    </location>
</feature>
<dbReference type="Proteomes" id="UP000001514">
    <property type="component" value="Unassembled WGS sequence"/>
</dbReference>
<dbReference type="GO" id="GO:0030245">
    <property type="term" value="P:cellulose catabolic process"/>
    <property type="evidence" value="ECO:0007669"/>
    <property type="project" value="UniProtKB-KW"/>
</dbReference>
<evidence type="ECO:0000256" key="8">
    <source>
        <dbReference type="PROSITE-ProRule" id="PRU10059"/>
    </source>
</evidence>
<keyword evidence="4 9" id="KW-0136">Cellulose degradation</keyword>
<dbReference type="FunFam" id="1.50.10.10:FF:000020">
    <property type="entry name" value="Endoglucanase"/>
    <property type="match status" value="1"/>
</dbReference>
<comment type="similarity">
    <text evidence="2 8 9">Belongs to the glycosyl hydrolase 9 (cellulase E) family.</text>
</comment>
<protein>
    <recommendedName>
        <fullName evidence="9">Endoglucanase</fullName>
        <ecNumber evidence="9">3.2.1.4</ecNumber>
    </recommendedName>
</protein>
<dbReference type="Gramene" id="EFJ32553">
    <property type="protein sequence ID" value="EFJ32553"/>
    <property type="gene ID" value="SELMODRAFT_85183"/>
</dbReference>
<proteinExistence type="inferred from homology"/>
<comment type="catalytic activity">
    <reaction evidence="1 9">
        <text>Endohydrolysis of (1-&gt;4)-beta-D-glucosidic linkages in cellulose, lichenin and cereal beta-D-glucans.</text>
        <dbReference type="EC" id="3.2.1.4"/>
    </reaction>
</comment>
<evidence type="ECO:0000256" key="9">
    <source>
        <dbReference type="RuleBase" id="RU361166"/>
    </source>
</evidence>
<evidence type="ECO:0000256" key="5">
    <source>
        <dbReference type="ARBA" id="ARBA00023277"/>
    </source>
</evidence>
<accession>D8R5W0</accession>
<dbReference type="OMA" id="ANEDINC"/>
<reference evidence="11 12" key="1">
    <citation type="journal article" date="2011" name="Science">
        <title>The Selaginella genome identifies genetic changes associated with the evolution of vascular plants.</title>
        <authorList>
            <person name="Banks J.A."/>
            <person name="Nishiyama T."/>
            <person name="Hasebe M."/>
            <person name="Bowman J.L."/>
            <person name="Gribskov M."/>
            <person name="dePamphilis C."/>
            <person name="Albert V.A."/>
            <person name="Aono N."/>
            <person name="Aoyama T."/>
            <person name="Ambrose B.A."/>
            <person name="Ashton N.W."/>
            <person name="Axtell M.J."/>
            <person name="Barker E."/>
            <person name="Barker M.S."/>
            <person name="Bennetzen J.L."/>
            <person name="Bonawitz N.D."/>
            <person name="Chapple C."/>
            <person name="Cheng C."/>
            <person name="Correa L.G."/>
            <person name="Dacre M."/>
            <person name="DeBarry J."/>
            <person name="Dreyer I."/>
            <person name="Elias M."/>
            <person name="Engstrom E.M."/>
            <person name="Estelle M."/>
            <person name="Feng L."/>
            <person name="Finet C."/>
            <person name="Floyd S.K."/>
            <person name="Frommer W.B."/>
            <person name="Fujita T."/>
            <person name="Gramzow L."/>
            <person name="Gutensohn M."/>
            <person name="Harholt J."/>
            <person name="Hattori M."/>
            <person name="Heyl A."/>
            <person name="Hirai T."/>
            <person name="Hiwatashi Y."/>
            <person name="Ishikawa M."/>
            <person name="Iwata M."/>
            <person name="Karol K.G."/>
            <person name="Koehler B."/>
            <person name="Kolukisaoglu U."/>
            <person name="Kubo M."/>
            <person name="Kurata T."/>
            <person name="Lalonde S."/>
            <person name="Li K."/>
            <person name="Li Y."/>
            <person name="Litt A."/>
            <person name="Lyons E."/>
            <person name="Manning G."/>
            <person name="Maruyama T."/>
            <person name="Michael T.P."/>
            <person name="Mikami K."/>
            <person name="Miyazaki S."/>
            <person name="Morinaga S."/>
            <person name="Murata T."/>
            <person name="Mueller-Roeber B."/>
            <person name="Nelson D.R."/>
            <person name="Obara M."/>
            <person name="Oguri Y."/>
            <person name="Olmstead R.G."/>
            <person name="Onodera N."/>
            <person name="Petersen B.L."/>
            <person name="Pils B."/>
            <person name="Prigge M."/>
            <person name="Rensing S.A."/>
            <person name="Riano-Pachon D.M."/>
            <person name="Roberts A.W."/>
            <person name="Sato Y."/>
            <person name="Scheller H.V."/>
            <person name="Schulz B."/>
            <person name="Schulz C."/>
            <person name="Shakirov E.V."/>
            <person name="Shibagaki N."/>
            <person name="Shinohara N."/>
            <person name="Shippen D.E."/>
            <person name="Soerensen I."/>
            <person name="Sotooka R."/>
            <person name="Sugimoto N."/>
            <person name="Sugita M."/>
            <person name="Sumikawa N."/>
            <person name="Tanurdzic M."/>
            <person name="Theissen G."/>
            <person name="Ulvskov P."/>
            <person name="Wakazuki S."/>
            <person name="Weng J.K."/>
            <person name="Willats W.W."/>
            <person name="Wipf D."/>
            <person name="Wolf P.G."/>
            <person name="Yang L."/>
            <person name="Zimmer A.D."/>
            <person name="Zhu Q."/>
            <person name="Mitros T."/>
            <person name="Hellsten U."/>
            <person name="Loque D."/>
            <person name="Otillar R."/>
            <person name="Salamov A."/>
            <person name="Schmutz J."/>
            <person name="Shapiro H."/>
            <person name="Lindquist E."/>
            <person name="Lucas S."/>
            <person name="Rokhsar D."/>
            <person name="Grigoriev I.V."/>
        </authorList>
    </citation>
    <scope>NUCLEOTIDE SEQUENCE [LARGE SCALE GENOMIC DNA]</scope>
</reference>
<dbReference type="Pfam" id="PF00759">
    <property type="entry name" value="Glyco_hydro_9"/>
    <property type="match status" value="1"/>
</dbReference>
<dbReference type="InterPro" id="IPR001701">
    <property type="entry name" value="Glyco_hydro_9"/>
</dbReference>
<dbReference type="InterPro" id="IPR012341">
    <property type="entry name" value="6hp_glycosidase-like_sf"/>
</dbReference>
<dbReference type="EC" id="3.2.1.4" evidence="9"/>
<evidence type="ECO:0000259" key="10">
    <source>
        <dbReference type="Pfam" id="PF00759"/>
    </source>
</evidence>
<dbReference type="InParanoid" id="D8R5W0"/>
<evidence type="ECO:0000256" key="1">
    <source>
        <dbReference type="ARBA" id="ARBA00000966"/>
    </source>
</evidence>
<feature type="active site" evidence="8">
    <location>
        <position position="414"/>
    </location>
</feature>
<dbReference type="InterPro" id="IPR008928">
    <property type="entry name" value="6-hairpin_glycosidase_sf"/>
</dbReference>
<evidence type="ECO:0000256" key="6">
    <source>
        <dbReference type="ARBA" id="ARBA00023295"/>
    </source>
</evidence>
<dbReference type="Gene3D" id="1.50.10.10">
    <property type="match status" value="1"/>
</dbReference>
<evidence type="ECO:0000313" key="11">
    <source>
        <dbReference type="EMBL" id="EFJ32553.1"/>
    </source>
</evidence>
<dbReference type="eggNOG" id="ENOG502QQ06">
    <property type="taxonomic scope" value="Eukaryota"/>
</dbReference>
<keyword evidence="7 8" id="KW-0624">Polysaccharide degradation</keyword>
<dbReference type="GO" id="GO:0008810">
    <property type="term" value="F:cellulase activity"/>
    <property type="evidence" value="ECO:0007669"/>
    <property type="project" value="UniProtKB-EC"/>
</dbReference>
<sequence length="495" mass="54197">MEDFTSSSSSSSSPSRFLGFFVLIFAAIWTQIDAANFDYRDALSKSLLFYEAQRSGELPSQQRVKWRGNSALDDGSDGNVNLAGGYYDAGDNVKFGFPMAFTITMLCWGAIEYGRLIDAAGEMGNLRDAIRWGTDYFLRANTGSSELWVQVGDPYKDHNCWQRPEDMESPRKSYLINQTSPGTEVAAETSAALASASIVFQSSDPSYSTKLLQSAIRLFQFADRFRGTFSGGCPFYCSVSGYQDELLWAASWLYKSTGSSMYLSYVIDHADKSGIVSEFSWENKHAGVQVFLSTVSSGGFDALKRYKDEADFFFCATLPNTSQTQVDRTPGGFIYVRSGANTQYSIGASFLAAVYADSLAQAQVSSTVSCGRTLLGPRDLLNFAKGQADYILGDNPRRISYMVGFGSSFPQQPHHRGASIESVAKLHARVSCGEGFYTWYSSKSPNPNELTGAIVGGPDRDDSFVDLRSNSAQLEPTTYVNAPFVGLLARLTAQI</sequence>
<evidence type="ECO:0000256" key="3">
    <source>
        <dbReference type="ARBA" id="ARBA00022801"/>
    </source>
</evidence>
<dbReference type="HOGENOM" id="CLU_008926_1_4_1"/>
<dbReference type="KEGG" id="smo:SELMODRAFT_85183"/>
<dbReference type="InterPro" id="IPR018221">
    <property type="entry name" value="Glyco_hydro_9_His_AS"/>
</dbReference>
<evidence type="ECO:0000256" key="4">
    <source>
        <dbReference type="ARBA" id="ARBA00023001"/>
    </source>
</evidence>
<keyword evidence="5 8" id="KW-0119">Carbohydrate metabolism</keyword>
<keyword evidence="6 8" id="KW-0326">Glycosidase</keyword>
<name>D8R5W0_SELML</name>
<organism evidence="12">
    <name type="scientific">Selaginella moellendorffii</name>
    <name type="common">Spikemoss</name>
    <dbReference type="NCBI Taxonomy" id="88036"/>
    <lineage>
        <taxon>Eukaryota</taxon>
        <taxon>Viridiplantae</taxon>
        <taxon>Streptophyta</taxon>
        <taxon>Embryophyta</taxon>
        <taxon>Tracheophyta</taxon>
        <taxon>Lycopodiopsida</taxon>
        <taxon>Selaginellales</taxon>
        <taxon>Selaginellaceae</taxon>
        <taxon>Selaginella</taxon>
    </lineage>
</organism>
<dbReference type="PROSITE" id="PS00592">
    <property type="entry name" value="GH9_2"/>
    <property type="match status" value="1"/>
</dbReference>
<evidence type="ECO:0000256" key="7">
    <source>
        <dbReference type="ARBA" id="ARBA00023326"/>
    </source>
</evidence>
<dbReference type="SUPFAM" id="SSF48208">
    <property type="entry name" value="Six-hairpin glycosidases"/>
    <property type="match status" value="1"/>
</dbReference>
<gene>
    <name evidence="11" type="ORF">SELMODRAFT_85183</name>
</gene>
<dbReference type="AlphaFoldDB" id="D8R5W0"/>
<dbReference type="PANTHER" id="PTHR22298">
    <property type="entry name" value="ENDO-1,4-BETA-GLUCANASE"/>
    <property type="match status" value="1"/>
</dbReference>
<dbReference type="EMBL" id="GL377572">
    <property type="protein sequence ID" value="EFJ32553.1"/>
    <property type="molecule type" value="Genomic_DNA"/>
</dbReference>
<keyword evidence="12" id="KW-1185">Reference proteome</keyword>
<evidence type="ECO:0000313" key="12">
    <source>
        <dbReference type="Proteomes" id="UP000001514"/>
    </source>
</evidence>
<evidence type="ECO:0000256" key="2">
    <source>
        <dbReference type="ARBA" id="ARBA00007072"/>
    </source>
</evidence>